<dbReference type="GO" id="GO:0003774">
    <property type="term" value="F:cytoskeletal motor activity"/>
    <property type="evidence" value="ECO:0007669"/>
    <property type="project" value="InterPro"/>
</dbReference>
<comment type="similarity">
    <text evidence="3">Belongs to the FliM family.</text>
</comment>
<evidence type="ECO:0000256" key="8">
    <source>
        <dbReference type="ARBA" id="ARBA00022779"/>
    </source>
</evidence>
<evidence type="ECO:0000256" key="6">
    <source>
        <dbReference type="ARBA" id="ARBA00022500"/>
    </source>
</evidence>
<evidence type="ECO:0000256" key="10">
    <source>
        <dbReference type="ARBA" id="ARBA00023143"/>
    </source>
</evidence>
<evidence type="ECO:0000313" key="14">
    <source>
        <dbReference type="Proteomes" id="UP000239724"/>
    </source>
</evidence>
<dbReference type="Proteomes" id="UP000239724">
    <property type="component" value="Unassembled WGS sequence"/>
</dbReference>
<dbReference type="PANTHER" id="PTHR30034">
    <property type="entry name" value="FLAGELLAR MOTOR SWITCH PROTEIN FLIM"/>
    <property type="match status" value="1"/>
</dbReference>
<feature type="domain" description="Flagellar motor switch protein FliN-like C-terminal" evidence="12">
    <location>
        <begin position="268"/>
        <end position="333"/>
    </location>
</feature>
<dbReference type="GO" id="GO:0005886">
    <property type="term" value="C:plasma membrane"/>
    <property type="evidence" value="ECO:0007669"/>
    <property type="project" value="UniProtKB-SubCell"/>
</dbReference>
<evidence type="ECO:0000256" key="3">
    <source>
        <dbReference type="ARBA" id="ARBA00011049"/>
    </source>
</evidence>
<evidence type="ECO:0000256" key="7">
    <source>
        <dbReference type="ARBA" id="ARBA00022519"/>
    </source>
</evidence>
<comment type="caution">
    <text evidence="13">The sequence shown here is derived from an EMBL/GenBank/DDBJ whole genome shotgun (WGS) entry which is preliminary data.</text>
</comment>
<dbReference type="GO" id="GO:0009425">
    <property type="term" value="C:bacterial-type flagellum basal body"/>
    <property type="evidence" value="ECO:0007669"/>
    <property type="project" value="UniProtKB-SubCell"/>
</dbReference>
<dbReference type="GO" id="GO:0050918">
    <property type="term" value="P:positive chemotaxis"/>
    <property type="evidence" value="ECO:0007669"/>
    <property type="project" value="TreeGrafter"/>
</dbReference>
<keyword evidence="9" id="KW-0472">Membrane</keyword>
<dbReference type="SUPFAM" id="SSF101801">
    <property type="entry name" value="Surface presentation of antigens (SPOA)"/>
    <property type="match status" value="1"/>
</dbReference>
<evidence type="ECO:0000256" key="5">
    <source>
        <dbReference type="ARBA" id="ARBA00022475"/>
    </source>
</evidence>
<dbReference type="PANTHER" id="PTHR30034:SF3">
    <property type="entry name" value="FLAGELLAR MOTOR SWITCH PROTEIN FLIM"/>
    <property type="match status" value="1"/>
</dbReference>
<dbReference type="InterPro" id="IPR001689">
    <property type="entry name" value="Flag_FliM"/>
</dbReference>
<dbReference type="AlphaFoldDB" id="A0A2S6MZ34"/>
<accession>A0A2S6MZ34</accession>
<protein>
    <recommendedName>
        <fullName evidence="4">Flagellar motor switch protein FliM</fullName>
    </recommendedName>
</protein>
<dbReference type="OrthoDB" id="9806941at2"/>
<keyword evidence="8" id="KW-0283">Flagellar rotation</keyword>
<dbReference type="PRINTS" id="PR00955">
    <property type="entry name" value="FLGMOTORFLIM"/>
</dbReference>
<proteinExistence type="inferred from homology"/>
<dbReference type="EMBL" id="NHRY01000255">
    <property type="protein sequence ID" value="PPQ27609.1"/>
    <property type="molecule type" value="Genomic_DNA"/>
</dbReference>
<dbReference type="InterPro" id="IPR001543">
    <property type="entry name" value="FliN-like_C"/>
</dbReference>
<comment type="function">
    <text evidence="11">FliM is one of three proteins (FliG, FliN, FliM) that forms the rotor-mounted switch complex (C ring), located at the base of the basal body. This complex interacts with the CheY and CheZ chemotaxis proteins, in addition to contacting components of the motor that determine the direction of flagellar rotation.</text>
</comment>
<dbReference type="GO" id="GO:0071978">
    <property type="term" value="P:bacterial-type flagellum-dependent swarming motility"/>
    <property type="evidence" value="ECO:0007669"/>
    <property type="project" value="TreeGrafter"/>
</dbReference>
<dbReference type="Pfam" id="PF02154">
    <property type="entry name" value="FliM"/>
    <property type="match status" value="1"/>
</dbReference>
<evidence type="ECO:0000313" key="13">
    <source>
        <dbReference type="EMBL" id="PPQ27609.1"/>
    </source>
</evidence>
<evidence type="ECO:0000256" key="11">
    <source>
        <dbReference type="ARBA" id="ARBA00025044"/>
    </source>
</evidence>
<dbReference type="InterPro" id="IPR028976">
    <property type="entry name" value="CheC-like_sf"/>
</dbReference>
<reference evidence="13 14" key="1">
    <citation type="journal article" date="2018" name="Arch. Microbiol.">
        <title>New insights into the metabolic potential of the phototrophic purple bacterium Rhodopila globiformis DSM 161(T) from its draft genome sequence and evidence for a vanadium-dependent nitrogenase.</title>
        <authorList>
            <person name="Imhoff J.F."/>
            <person name="Rahn T."/>
            <person name="Kunzel S."/>
            <person name="Neulinger S.C."/>
        </authorList>
    </citation>
    <scope>NUCLEOTIDE SEQUENCE [LARGE SCALE GENOMIC DNA]</scope>
    <source>
        <strain evidence="13 14">DSM 161</strain>
    </source>
</reference>
<keyword evidence="14" id="KW-1185">Reference proteome</keyword>
<dbReference type="Gene3D" id="3.40.1550.10">
    <property type="entry name" value="CheC-like"/>
    <property type="match status" value="1"/>
</dbReference>
<evidence type="ECO:0000256" key="1">
    <source>
        <dbReference type="ARBA" id="ARBA00004117"/>
    </source>
</evidence>
<dbReference type="InterPro" id="IPR036429">
    <property type="entry name" value="SpoA-like_sf"/>
</dbReference>
<evidence type="ECO:0000259" key="12">
    <source>
        <dbReference type="Pfam" id="PF01052"/>
    </source>
</evidence>
<keyword evidence="6" id="KW-0145">Chemotaxis</keyword>
<keyword evidence="5" id="KW-1003">Cell membrane</keyword>
<evidence type="ECO:0000256" key="4">
    <source>
        <dbReference type="ARBA" id="ARBA00021898"/>
    </source>
</evidence>
<name>A0A2S6MZ34_RHOGL</name>
<organism evidence="13 14">
    <name type="scientific">Rhodopila globiformis</name>
    <name type="common">Rhodopseudomonas globiformis</name>
    <dbReference type="NCBI Taxonomy" id="1071"/>
    <lineage>
        <taxon>Bacteria</taxon>
        <taxon>Pseudomonadati</taxon>
        <taxon>Pseudomonadota</taxon>
        <taxon>Alphaproteobacteria</taxon>
        <taxon>Acetobacterales</taxon>
        <taxon>Acetobacteraceae</taxon>
        <taxon>Rhodopila</taxon>
    </lineage>
</organism>
<keyword evidence="10" id="KW-0975">Bacterial flagellum</keyword>
<sequence>MADPDMSDEAMEAEWGAAASRALDQSDIDSLFGDAEKPAEGGNQLRRGLQALVGGALVGIDRLPTLNIVVDRLAQLLTASFRSFTAENADVNIARVRAIRLGEYLESVELPAMIAVLRIEQWDGYCLAALDPRLIVSAVDLLLGGRRNKPQLIEGRPCTAIERTFIERLVREVIAPDLKRAFELVGDVDFVFERFESTPSYAAITKLTAASISFRADVAMESRSGHIDFVIPYATLDPVHNLLRQEYVGKKQGGDPAFRSHLLGTLPRTTMHIRAIIERRRISAREVLRWRLGSKLLLNQHHDEPIDIECEGLRVMRAHIAEKDGRIALHVSERRIAEDWPELRPPELPARTESE</sequence>
<gene>
    <name evidence="13" type="ORF">CCS01_26710</name>
</gene>
<dbReference type="Pfam" id="PF01052">
    <property type="entry name" value="FliMN_C"/>
    <property type="match status" value="1"/>
</dbReference>
<keyword evidence="7" id="KW-0997">Cell inner membrane</keyword>
<evidence type="ECO:0000256" key="9">
    <source>
        <dbReference type="ARBA" id="ARBA00023136"/>
    </source>
</evidence>
<comment type="subcellular location">
    <subcellularLocation>
        <location evidence="1">Bacterial flagellum basal body</location>
    </subcellularLocation>
    <subcellularLocation>
        <location evidence="2">Cell inner membrane</location>
        <topology evidence="2">Peripheral membrane protein</topology>
    </subcellularLocation>
</comment>
<dbReference type="CDD" id="cd17908">
    <property type="entry name" value="FliM"/>
    <property type="match status" value="1"/>
</dbReference>
<dbReference type="RefSeq" id="WP_104521878.1">
    <property type="nucleotide sequence ID" value="NZ_NHRY01000255.1"/>
</dbReference>
<evidence type="ECO:0000256" key="2">
    <source>
        <dbReference type="ARBA" id="ARBA00004417"/>
    </source>
</evidence>
<dbReference type="Gene3D" id="2.30.330.10">
    <property type="entry name" value="SpoA-like"/>
    <property type="match status" value="1"/>
</dbReference>